<keyword evidence="4" id="KW-0808">Transferase</keyword>
<accession>A0AAV2AQ56</accession>
<protein>
    <submittedName>
        <fullName evidence="14">Uncharacterized protein</fullName>
    </submittedName>
</protein>
<gene>
    <name evidence="14" type="ORF">LARSCL_LOCUS14085</name>
</gene>
<feature type="domain" description="Mab-21-like nucleotidyltransferase" evidence="12">
    <location>
        <begin position="73"/>
        <end position="258"/>
    </location>
</feature>
<evidence type="ECO:0000259" key="13">
    <source>
        <dbReference type="Pfam" id="PF20266"/>
    </source>
</evidence>
<dbReference type="GO" id="GO:0005525">
    <property type="term" value="F:GTP binding"/>
    <property type="evidence" value="ECO:0007669"/>
    <property type="project" value="UniProtKB-KW"/>
</dbReference>
<dbReference type="AlphaFoldDB" id="A0AAV2AQ56"/>
<dbReference type="InterPro" id="IPR024810">
    <property type="entry name" value="MAB21L/cGLR"/>
</dbReference>
<dbReference type="Proteomes" id="UP001497382">
    <property type="component" value="Unassembled WGS sequence"/>
</dbReference>
<dbReference type="GO" id="GO:0005524">
    <property type="term" value="F:ATP binding"/>
    <property type="evidence" value="ECO:0007669"/>
    <property type="project" value="UniProtKB-KW"/>
</dbReference>
<sequence>MSYASQFSQQNRLRRDGVTILNEILKTIKLDESLVRENNELLHSFLPSFIDEMKRRDPLFNKLFQRVHYTGSFYHDLRISQPDEFDINLILDFGLKESDFDVTYSPQVPAYARFQLKNPTAVAWQHSILWSWFENGYIIPEKVRTWIQSVIDKALQYYALSIWKVYKIDRSSSGPARTLKLMKRDGSCIDVDLVPVFTCSLPTRQPGIDGRVERILGSNLATFLVPKPYSPPGQAPVNEWERVRLWRTHFPEAEKKLILDIGCVKPVIKLLKLLRDKNSWKILASYYLKTVVMWMMLGNLEKLGWSEERLKEHWREDNMGDRFIEALKILAACVEQRNIPYFFSTNNNLLSKIGYEEAQNISTRMRTIIRNVEANPQNFVRYFCM</sequence>
<dbReference type="Gene3D" id="1.10.1410.40">
    <property type="match status" value="1"/>
</dbReference>
<evidence type="ECO:0000256" key="2">
    <source>
        <dbReference type="ARBA" id="ARBA00001946"/>
    </source>
</evidence>
<evidence type="ECO:0000256" key="3">
    <source>
        <dbReference type="ARBA" id="ARBA00008307"/>
    </source>
</evidence>
<keyword evidence="10" id="KW-0342">GTP-binding</keyword>
<evidence type="ECO:0000259" key="12">
    <source>
        <dbReference type="Pfam" id="PF03281"/>
    </source>
</evidence>
<evidence type="ECO:0000256" key="7">
    <source>
        <dbReference type="ARBA" id="ARBA00022741"/>
    </source>
</evidence>
<comment type="cofactor">
    <cofactor evidence="2">
        <name>Mg(2+)</name>
        <dbReference type="ChEBI" id="CHEBI:18420"/>
    </cofactor>
</comment>
<dbReference type="GO" id="GO:0016779">
    <property type="term" value="F:nucleotidyltransferase activity"/>
    <property type="evidence" value="ECO:0007669"/>
    <property type="project" value="UniProtKB-KW"/>
</dbReference>
<dbReference type="Pfam" id="PF20266">
    <property type="entry name" value="Mab-21_C"/>
    <property type="match status" value="1"/>
</dbReference>
<reference evidence="14 15" key="1">
    <citation type="submission" date="2024-04" db="EMBL/GenBank/DDBJ databases">
        <authorList>
            <person name="Rising A."/>
            <person name="Reimegard J."/>
            <person name="Sonavane S."/>
            <person name="Akerstrom W."/>
            <person name="Nylinder S."/>
            <person name="Hedman E."/>
            <person name="Kallberg Y."/>
        </authorList>
    </citation>
    <scope>NUCLEOTIDE SEQUENCE [LARGE SCALE GENOMIC DNA]</scope>
</reference>
<dbReference type="PANTHER" id="PTHR10656">
    <property type="entry name" value="CELL FATE DETERMINING PROTEIN MAB21-RELATED"/>
    <property type="match status" value="1"/>
</dbReference>
<evidence type="ECO:0000256" key="9">
    <source>
        <dbReference type="ARBA" id="ARBA00022842"/>
    </source>
</evidence>
<evidence type="ECO:0000256" key="11">
    <source>
        <dbReference type="ARBA" id="ARBA00023211"/>
    </source>
</evidence>
<proteinExistence type="inferred from homology"/>
<comment type="similarity">
    <text evidence="3">Belongs to the mab-21 family.</text>
</comment>
<keyword evidence="5" id="KW-0548">Nucleotidyltransferase</keyword>
<name>A0AAV2AQ56_9ARAC</name>
<keyword evidence="9" id="KW-0460">Magnesium</keyword>
<comment type="cofactor">
    <cofactor evidence="1">
        <name>Mn(2+)</name>
        <dbReference type="ChEBI" id="CHEBI:29035"/>
    </cofactor>
</comment>
<feature type="domain" description="Mab-21-like HhH/H2TH-like" evidence="13">
    <location>
        <begin position="263"/>
        <end position="364"/>
    </location>
</feature>
<evidence type="ECO:0000256" key="10">
    <source>
        <dbReference type="ARBA" id="ARBA00023134"/>
    </source>
</evidence>
<evidence type="ECO:0000256" key="4">
    <source>
        <dbReference type="ARBA" id="ARBA00022679"/>
    </source>
</evidence>
<evidence type="ECO:0000313" key="14">
    <source>
        <dbReference type="EMBL" id="CAL1286148.1"/>
    </source>
</evidence>
<evidence type="ECO:0000256" key="5">
    <source>
        <dbReference type="ARBA" id="ARBA00022695"/>
    </source>
</evidence>
<keyword evidence="8" id="KW-0067">ATP-binding</keyword>
<keyword evidence="11" id="KW-0464">Manganese</keyword>
<keyword evidence="7" id="KW-0547">Nucleotide-binding</keyword>
<dbReference type="SMART" id="SM01265">
    <property type="entry name" value="Mab-21"/>
    <property type="match status" value="1"/>
</dbReference>
<keyword evidence="15" id="KW-1185">Reference proteome</keyword>
<organism evidence="14 15">
    <name type="scientific">Larinioides sclopetarius</name>
    <dbReference type="NCBI Taxonomy" id="280406"/>
    <lineage>
        <taxon>Eukaryota</taxon>
        <taxon>Metazoa</taxon>
        <taxon>Ecdysozoa</taxon>
        <taxon>Arthropoda</taxon>
        <taxon>Chelicerata</taxon>
        <taxon>Arachnida</taxon>
        <taxon>Araneae</taxon>
        <taxon>Araneomorphae</taxon>
        <taxon>Entelegynae</taxon>
        <taxon>Araneoidea</taxon>
        <taxon>Araneidae</taxon>
        <taxon>Larinioides</taxon>
    </lineage>
</organism>
<evidence type="ECO:0000256" key="6">
    <source>
        <dbReference type="ARBA" id="ARBA00022723"/>
    </source>
</evidence>
<evidence type="ECO:0000256" key="8">
    <source>
        <dbReference type="ARBA" id="ARBA00022840"/>
    </source>
</evidence>
<comment type="caution">
    <text evidence="14">The sequence shown here is derived from an EMBL/GenBank/DDBJ whole genome shotgun (WGS) entry which is preliminary data.</text>
</comment>
<dbReference type="Pfam" id="PF03281">
    <property type="entry name" value="Mab-21"/>
    <property type="match status" value="1"/>
</dbReference>
<evidence type="ECO:0000256" key="1">
    <source>
        <dbReference type="ARBA" id="ARBA00001936"/>
    </source>
</evidence>
<dbReference type="PANTHER" id="PTHR10656:SF42">
    <property type="entry name" value="CYCLIC GMP-AMP SYNTHASE-LIKE PROTEIN-RELATED"/>
    <property type="match status" value="1"/>
</dbReference>
<keyword evidence="6" id="KW-0479">Metal-binding</keyword>
<dbReference type="Gene3D" id="3.30.460.90">
    <property type="match status" value="1"/>
</dbReference>
<dbReference type="InterPro" id="IPR046906">
    <property type="entry name" value="Mab-21_HhH/H2TH-like"/>
</dbReference>
<dbReference type="GO" id="GO:0046872">
    <property type="term" value="F:metal ion binding"/>
    <property type="evidence" value="ECO:0007669"/>
    <property type="project" value="UniProtKB-KW"/>
</dbReference>
<dbReference type="EMBL" id="CAXIEN010000199">
    <property type="protein sequence ID" value="CAL1286148.1"/>
    <property type="molecule type" value="Genomic_DNA"/>
</dbReference>
<evidence type="ECO:0000313" key="15">
    <source>
        <dbReference type="Proteomes" id="UP001497382"/>
    </source>
</evidence>
<dbReference type="InterPro" id="IPR046903">
    <property type="entry name" value="Mab-21-like_nuc_Trfase"/>
</dbReference>